<feature type="region of interest" description="Disordered" evidence="1">
    <location>
        <begin position="383"/>
        <end position="404"/>
    </location>
</feature>
<keyword evidence="3" id="KW-1185">Reference proteome</keyword>
<reference evidence="2 3" key="1">
    <citation type="submission" date="2019-09" db="EMBL/GenBank/DDBJ databases">
        <title>Draft genome of the ectomycorrhizal ascomycete Sphaerosporella brunnea.</title>
        <authorList>
            <consortium name="DOE Joint Genome Institute"/>
            <person name="Benucci G.M."/>
            <person name="Marozzi G."/>
            <person name="Antonielli L."/>
            <person name="Sanchez S."/>
            <person name="Marco P."/>
            <person name="Wang X."/>
            <person name="Falini L.B."/>
            <person name="Barry K."/>
            <person name="Haridas S."/>
            <person name="Lipzen A."/>
            <person name="Labutti K."/>
            <person name="Grigoriev I.V."/>
            <person name="Murat C."/>
            <person name="Martin F."/>
            <person name="Albertini E."/>
            <person name="Donnini D."/>
            <person name="Bonito G."/>
        </authorList>
    </citation>
    <scope>NUCLEOTIDE SEQUENCE [LARGE SCALE GENOMIC DNA]</scope>
    <source>
        <strain evidence="2 3">Sb_GMNB300</strain>
    </source>
</reference>
<feature type="compositionally biased region" description="Polar residues" evidence="1">
    <location>
        <begin position="383"/>
        <end position="393"/>
    </location>
</feature>
<feature type="region of interest" description="Disordered" evidence="1">
    <location>
        <begin position="177"/>
        <end position="203"/>
    </location>
</feature>
<organism evidence="2 3">
    <name type="scientific">Sphaerosporella brunnea</name>
    <dbReference type="NCBI Taxonomy" id="1250544"/>
    <lineage>
        <taxon>Eukaryota</taxon>
        <taxon>Fungi</taxon>
        <taxon>Dikarya</taxon>
        <taxon>Ascomycota</taxon>
        <taxon>Pezizomycotina</taxon>
        <taxon>Pezizomycetes</taxon>
        <taxon>Pezizales</taxon>
        <taxon>Pyronemataceae</taxon>
        <taxon>Sphaerosporella</taxon>
    </lineage>
</organism>
<feature type="compositionally biased region" description="Acidic residues" evidence="1">
    <location>
        <begin position="302"/>
        <end position="313"/>
    </location>
</feature>
<dbReference type="EMBL" id="VXIS01000534">
    <property type="protein sequence ID" value="KAA8892969.1"/>
    <property type="molecule type" value="Genomic_DNA"/>
</dbReference>
<evidence type="ECO:0000256" key="1">
    <source>
        <dbReference type="SAM" id="MobiDB-lite"/>
    </source>
</evidence>
<proteinExistence type="predicted"/>
<protein>
    <submittedName>
        <fullName evidence="2">Uncharacterized protein</fullName>
    </submittedName>
</protein>
<comment type="caution">
    <text evidence="2">The sequence shown here is derived from an EMBL/GenBank/DDBJ whole genome shotgun (WGS) entry which is preliminary data.</text>
</comment>
<feature type="region of interest" description="Disordered" evidence="1">
    <location>
        <begin position="26"/>
        <end position="58"/>
    </location>
</feature>
<feature type="compositionally biased region" description="Low complexity" evidence="1">
    <location>
        <begin position="188"/>
        <end position="203"/>
    </location>
</feature>
<dbReference type="InParanoid" id="A0A5J5ED04"/>
<evidence type="ECO:0000313" key="3">
    <source>
        <dbReference type="Proteomes" id="UP000326924"/>
    </source>
</evidence>
<feature type="compositionally biased region" description="Pro residues" evidence="1">
    <location>
        <begin position="394"/>
        <end position="404"/>
    </location>
</feature>
<sequence>MTPVWPSIIGNVVAGNTQNVIIQQYGQPGNNYWPPPPQQQQQKPPLHNRLLLTPPPPLPRPAIINNSNMWNINITGPIIGNVVAGNGPNVVIQQFGQPGNNFWPPRRQQGPPPPKQQPLSPGAPAHDGQYGQGFVDRLFRYATQNADAAWYCALPPAFPNQTPLEVSVRWILPPGAPGAAAPNPPPANSTTTISSPSPTPTTARAFTPSDNADAAVADRIAAATDRITAAAANITGVSTATSIAPAPAITIATDTGSAITMVWTKGKIDSMDATLNALATRSNVRQAHHHHFSSESHSGANDEVDSSDDPDLTDVSELEHQLAGTVNEPTSEQRTQGPLPVFPISSASAPVGDNAVVTVPMAFLTTMTNTMNALTTHLGTLQESHSAQAQPTQGIPPPPPPPDHPLVQSVRNRWPAIDPVHLQEILEHRFKVENFLKLNASFVYTADRHLENITLGSFEIPTTSRNVEIDEY</sequence>
<feature type="compositionally biased region" description="Low complexity" evidence="1">
    <location>
        <begin position="39"/>
        <end position="52"/>
    </location>
</feature>
<accession>A0A5J5ED04</accession>
<name>A0A5J5ED04_9PEZI</name>
<dbReference type="Proteomes" id="UP000326924">
    <property type="component" value="Unassembled WGS sequence"/>
</dbReference>
<gene>
    <name evidence="2" type="ORF">FN846DRAFT_914630</name>
</gene>
<feature type="region of interest" description="Disordered" evidence="1">
    <location>
        <begin position="286"/>
        <end position="313"/>
    </location>
</feature>
<evidence type="ECO:0000313" key="2">
    <source>
        <dbReference type="EMBL" id="KAA8892969.1"/>
    </source>
</evidence>
<dbReference type="AlphaFoldDB" id="A0A5J5ED04"/>
<feature type="region of interest" description="Disordered" evidence="1">
    <location>
        <begin position="94"/>
        <end position="131"/>
    </location>
</feature>